<keyword evidence="3" id="KW-0597">Phosphoprotein</keyword>
<dbReference type="Pfam" id="PF11628">
    <property type="entry name" value="TCR_zetazeta"/>
    <property type="match status" value="1"/>
</dbReference>
<reference evidence="10" key="1">
    <citation type="submission" date="2021-04" db="EMBL/GenBank/DDBJ databases">
        <authorList>
            <consortium name="Wellcome Sanger Institute Data Sharing"/>
        </authorList>
    </citation>
    <scope>NUCLEOTIDE SEQUENCE [LARGE SCALE GENOMIC DNA]</scope>
</reference>
<keyword evidence="11" id="KW-1185">Reference proteome</keyword>
<dbReference type="InterPro" id="IPR024128">
    <property type="entry name" value="T-cell_CD3_zeta"/>
</dbReference>
<dbReference type="RefSeq" id="XP_030283357.1">
    <property type="nucleotide sequence ID" value="XM_030427497.1"/>
</dbReference>
<keyword evidence="8" id="KW-0472">Membrane</keyword>
<keyword evidence="9" id="KW-0732">Signal</keyword>
<dbReference type="PANTHER" id="PTHR10035">
    <property type="entry name" value="T-CELL SURFACE GLYCOPROTEIN CD3 ZETA CHAIN"/>
    <property type="match status" value="1"/>
</dbReference>
<dbReference type="Ensembl" id="ENSSAUT00010057001.1">
    <property type="protein sequence ID" value="ENSSAUP00010054240.1"/>
    <property type="gene ID" value="ENSSAUG00010022364.1"/>
</dbReference>
<dbReference type="Proteomes" id="UP000472265">
    <property type="component" value="Chromosome 9"/>
</dbReference>
<proteinExistence type="predicted"/>
<organism evidence="10 11">
    <name type="scientific">Sparus aurata</name>
    <name type="common">Gilthead sea bream</name>
    <dbReference type="NCBI Taxonomy" id="8175"/>
    <lineage>
        <taxon>Eukaryota</taxon>
        <taxon>Metazoa</taxon>
        <taxon>Chordata</taxon>
        <taxon>Craniata</taxon>
        <taxon>Vertebrata</taxon>
        <taxon>Euteleostomi</taxon>
        <taxon>Actinopterygii</taxon>
        <taxon>Neopterygii</taxon>
        <taxon>Teleostei</taxon>
        <taxon>Neoteleostei</taxon>
        <taxon>Acanthomorphata</taxon>
        <taxon>Eupercaria</taxon>
        <taxon>Spariformes</taxon>
        <taxon>Sparidae</taxon>
        <taxon>Sparus</taxon>
    </lineage>
</organism>
<evidence type="ECO:0000256" key="7">
    <source>
        <dbReference type="SAM" id="MobiDB-lite"/>
    </source>
</evidence>
<protein>
    <submittedName>
        <fullName evidence="10">T-cell surface glycoprotein CD3 zeta chain-like</fullName>
    </submittedName>
</protein>
<feature type="signal peptide" evidence="9">
    <location>
        <begin position="1"/>
        <end position="20"/>
    </location>
</feature>
<dbReference type="AlphaFoldDB" id="A0A671XT45"/>
<keyword evidence="5" id="KW-1064">Adaptive immunity</keyword>
<accession>A0A671XT45</accession>
<dbReference type="InParanoid" id="A0A671XT45"/>
<dbReference type="PANTHER" id="PTHR10035:SF2">
    <property type="entry name" value="T-CELL SURFACE GLYCOPROTEIN CD3 ZETA CHAIN"/>
    <property type="match status" value="1"/>
</dbReference>
<keyword evidence="2" id="KW-1003">Cell membrane</keyword>
<dbReference type="OMA" id="MIYCIVA"/>
<dbReference type="GO" id="GO:0002250">
    <property type="term" value="P:adaptive immune response"/>
    <property type="evidence" value="ECO:0007669"/>
    <property type="project" value="UniProtKB-KW"/>
</dbReference>
<reference evidence="10" key="3">
    <citation type="submission" date="2025-09" db="UniProtKB">
        <authorList>
            <consortium name="Ensembl"/>
        </authorList>
    </citation>
    <scope>IDENTIFICATION</scope>
</reference>
<keyword evidence="4" id="KW-0391">Immunity</keyword>
<feature type="transmembrane region" description="Helical" evidence="8">
    <location>
        <begin position="30"/>
        <end position="50"/>
    </location>
</feature>
<keyword evidence="8" id="KW-1133">Transmembrane helix</keyword>
<evidence type="ECO:0000256" key="1">
    <source>
        <dbReference type="ARBA" id="ARBA00004251"/>
    </source>
</evidence>
<evidence type="ECO:0000256" key="2">
    <source>
        <dbReference type="ARBA" id="ARBA00022475"/>
    </source>
</evidence>
<feature type="chain" id="PRO_5025629388" evidence="9">
    <location>
        <begin position="21"/>
        <end position="131"/>
    </location>
</feature>
<sequence length="131" mass="14696">MGVVRTGVIVLFVLLVPVSCKDVFFTEPVTCFLLDGILILYCIIATALYFREKFSLTQPVEVSDNQEPNGVVYQELRRPADADPYQVLEPSKRKKKAGKKKKSPKPGPAEGMDRDYEPLNIRHNAPPLSPH</sequence>
<reference evidence="10" key="2">
    <citation type="submission" date="2025-08" db="UniProtKB">
        <authorList>
            <consortium name="Ensembl"/>
        </authorList>
    </citation>
    <scope>IDENTIFICATION</scope>
</reference>
<gene>
    <name evidence="10" type="primary">LOC115587584</name>
</gene>
<dbReference type="GeneID" id="115587584"/>
<evidence type="ECO:0000256" key="3">
    <source>
        <dbReference type="ARBA" id="ARBA00022553"/>
    </source>
</evidence>
<feature type="region of interest" description="Disordered" evidence="7">
    <location>
        <begin position="63"/>
        <end position="131"/>
    </location>
</feature>
<keyword evidence="8" id="KW-0812">Transmembrane</keyword>
<dbReference type="OrthoDB" id="9941225at2759"/>
<evidence type="ECO:0000313" key="11">
    <source>
        <dbReference type="Proteomes" id="UP000472265"/>
    </source>
</evidence>
<dbReference type="GO" id="GO:0098797">
    <property type="term" value="C:plasma membrane protein complex"/>
    <property type="evidence" value="ECO:0007669"/>
    <property type="project" value="UniProtKB-ARBA"/>
</dbReference>
<evidence type="ECO:0000256" key="6">
    <source>
        <dbReference type="ARBA" id="ARBA00023170"/>
    </source>
</evidence>
<evidence type="ECO:0000256" key="9">
    <source>
        <dbReference type="SAM" id="SignalP"/>
    </source>
</evidence>
<evidence type="ECO:0000256" key="8">
    <source>
        <dbReference type="SAM" id="Phobius"/>
    </source>
</evidence>
<evidence type="ECO:0000256" key="4">
    <source>
        <dbReference type="ARBA" id="ARBA00022859"/>
    </source>
</evidence>
<evidence type="ECO:0000256" key="5">
    <source>
        <dbReference type="ARBA" id="ARBA00023130"/>
    </source>
</evidence>
<dbReference type="GeneTree" id="ENSGT00940000177034"/>
<keyword evidence="6" id="KW-0675">Receptor</keyword>
<name>A0A671XT45_SPAAU</name>
<dbReference type="InterPro" id="IPR021663">
    <property type="entry name" value="CD3_zeta/IgE_Fc_rcpt_gamma"/>
</dbReference>
<feature type="compositionally biased region" description="Basic residues" evidence="7">
    <location>
        <begin position="92"/>
        <end position="104"/>
    </location>
</feature>
<evidence type="ECO:0000313" key="10">
    <source>
        <dbReference type="Ensembl" id="ENSSAUP00010054240.1"/>
    </source>
</evidence>
<comment type="subcellular location">
    <subcellularLocation>
        <location evidence="1">Cell membrane</location>
        <topology evidence="1">Single-pass type I membrane protein</topology>
    </subcellularLocation>
</comment>